<sequence length="217" mass="24136">MRSIAVCAAAGVELLPRLTALATGRRIDAGQTLFQEGDVADEVFTLTEGMLKLYKLMSDGRRQIVGFLVPGDFLGLAFGRSYVYSAEAVVPTTVCRFRRPQFLDMLEDCPAMEKEILGRTSTELAAAQEQMLLLGRKTARERVASFIVSLARRSKIEHEGSLPLPMSRSDIADYLGLTIETVSRTFTLLRKEKLIELPDKHVVEIKKRAELEQVAGF</sequence>
<keyword evidence="7" id="KW-1185">Reference proteome</keyword>
<name>A0ABU8XWR6_9PROT</name>
<reference evidence="6 7" key="1">
    <citation type="submission" date="2024-01" db="EMBL/GenBank/DDBJ databases">
        <title>Multi-omics insights into the function and evolution of sodium benzoate biodegradation pathways in Benzoatithermus flavus gen. nov., sp. nov. from hot spring.</title>
        <authorList>
            <person name="Hu C.-J."/>
            <person name="Li W.-J."/>
        </authorList>
    </citation>
    <scope>NUCLEOTIDE SEQUENCE [LARGE SCALE GENOMIC DNA]</scope>
    <source>
        <strain evidence="6 7">SYSU G07066</strain>
    </source>
</reference>
<dbReference type="PANTHER" id="PTHR24567">
    <property type="entry name" value="CRP FAMILY TRANSCRIPTIONAL REGULATORY PROTEIN"/>
    <property type="match status" value="1"/>
</dbReference>
<dbReference type="InterPro" id="IPR012318">
    <property type="entry name" value="HTH_CRP"/>
</dbReference>
<keyword evidence="3" id="KW-0804">Transcription</keyword>
<gene>
    <name evidence="6" type="ORF">U1T56_19630</name>
</gene>
<dbReference type="Gene3D" id="2.60.120.10">
    <property type="entry name" value="Jelly Rolls"/>
    <property type="match status" value="1"/>
</dbReference>
<dbReference type="PROSITE" id="PS00042">
    <property type="entry name" value="HTH_CRP_1"/>
    <property type="match status" value="1"/>
</dbReference>
<dbReference type="EMBL" id="JBBLZC010000026">
    <property type="protein sequence ID" value="MEK0085369.1"/>
    <property type="molecule type" value="Genomic_DNA"/>
</dbReference>
<dbReference type="SMART" id="SM00100">
    <property type="entry name" value="cNMP"/>
    <property type="match status" value="1"/>
</dbReference>
<evidence type="ECO:0000256" key="3">
    <source>
        <dbReference type="ARBA" id="ARBA00023163"/>
    </source>
</evidence>
<dbReference type="InterPro" id="IPR036390">
    <property type="entry name" value="WH_DNA-bd_sf"/>
</dbReference>
<dbReference type="InterPro" id="IPR018335">
    <property type="entry name" value="Tscrpt_reg_HTH_Crp-type_CS"/>
</dbReference>
<dbReference type="SUPFAM" id="SSF51206">
    <property type="entry name" value="cAMP-binding domain-like"/>
    <property type="match status" value="1"/>
</dbReference>
<dbReference type="PANTHER" id="PTHR24567:SF75">
    <property type="entry name" value="FUMARATE AND NITRATE REDUCTION REGULATORY PROTEIN"/>
    <property type="match status" value="1"/>
</dbReference>
<dbReference type="Gene3D" id="1.10.10.10">
    <property type="entry name" value="Winged helix-like DNA-binding domain superfamily/Winged helix DNA-binding domain"/>
    <property type="match status" value="1"/>
</dbReference>
<feature type="domain" description="Cyclic nucleotide-binding" evidence="4">
    <location>
        <begin position="25"/>
        <end position="75"/>
    </location>
</feature>
<comment type="caution">
    <text evidence="6">The sequence shown here is derived from an EMBL/GenBank/DDBJ whole genome shotgun (WGS) entry which is preliminary data.</text>
</comment>
<dbReference type="Pfam" id="PF13545">
    <property type="entry name" value="HTH_Crp_2"/>
    <property type="match status" value="1"/>
</dbReference>
<keyword evidence="2" id="KW-0238">DNA-binding</keyword>
<feature type="domain" description="HTH crp-type" evidence="5">
    <location>
        <begin position="137"/>
        <end position="209"/>
    </location>
</feature>
<dbReference type="InterPro" id="IPR036388">
    <property type="entry name" value="WH-like_DNA-bd_sf"/>
</dbReference>
<evidence type="ECO:0000259" key="5">
    <source>
        <dbReference type="PROSITE" id="PS51063"/>
    </source>
</evidence>
<proteinExistence type="predicted"/>
<dbReference type="PRINTS" id="PR00034">
    <property type="entry name" value="HTHCRP"/>
</dbReference>
<dbReference type="Proteomes" id="UP001375743">
    <property type="component" value="Unassembled WGS sequence"/>
</dbReference>
<dbReference type="PROSITE" id="PS51063">
    <property type="entry name" value="HTH_CRP_2"/>
    <property type="match status" value="1"/>
</dbReference>
<dbReference type="InterPro" id="IPR014710">
    <property type="entry name" value="RmlC-like_jellyroll"/>
</dbReference>
<dbReference type="InterPro" id="IPR050397">
    <property type="entry name" value="Env_Response_Regulators"/>
</dbReference>
<dbReference type="SMART" id="SM00419">
    <property type="entry name" value="HTH_CRP"/>
    <property type="match status" value="1"/>
</dbReference>
<dbReference type="Pfam" id="PF00027">
    <property type="entry name" value="cNMP_binding"/>
    <property type="match status" value="1"/>
</dbReference>
<dbReference type="RefSeq" id="WP_418161218.1">
    <property type="nucleotide sequence ID" value="NZ_JBBLZC010000026.1"/>
</dbReference>
<protein>
    <submittedName>
        <fullName evidence="6">Cyclic nucleotide-binding domain-containing protein</fullName>
    </submittedName>
</protein>
<evidence type="ECO:0000259" key="4">
    <source>
        <dbReference type="PROSITE" id="PS50042"/>
    </source>
</evidence>
<evidence type="ECO:0000256" key="2">
    <source>
        <dbReference type="ARBA" id="ARBA00023125"/>
    </source>
</evidence>
<accession>A0ABU8XWR6</accession>
<dbReference type="InterPro" id="IPR000595">
    <property type="entry name" value="cNMP-bd_dom"/>
</dbReference>
<evidence type="ECO:0000313" key="7">
    <source>
        <dbReference type="Proteomes" id="UP001375743"/>
    </source>
</evidence>
<dbReference type="CDD" id="cd00092">
    <property type="entry name" value="HTH_CRP"/>
    <property type="match status" value="1"/>
</dbReference>
<evidence type="ECO:0000256" key="1">
    <source>
        <dbReference type="ARBA" id="ARBA00023015"/>
    </source>
</evidence>
<evidence type="ECO:0000313" key="6">
    <source>
        <dbReference type="EMBL" id="MEK0085369.1"/>
    </source>
</evidence>
<dbReference type="PROSITE" id="PS50042">
    <property type="entry name" value="CNMP_BINDING_3"/>
    <property type="match status" value="1"/>
</dbReference>
<dbReference type="SUPFAM" id="SSF46785">
    <property type="entry name" value="Winged helix' DNA-binding domain"/>
    <property type="match status" value="1"/>
</dbReference>
<organism evidence="6 7">
    <name type="scientific">Benzoatithermus flavus</name>
    <dbReference type="NCBI Taxonomy" id="3108223"/>
    <lineage>
        <taxon>Bacteria</taxon>
        <taxon>Pseudomonadati</taxon>
        <taxon>Pseudomonadota</taxon>
        <taxon>Alphaproteobacteria</taxon>
        <taxon>Geminicoccales</taxon>
        <taxon>Geminicoccaceae</taxon>
        <taxon>Benzoatithermus</taxon>
    </lineage>
</organism>
<dbReference type="CDD" id="cd00038">
    <property type="entry name" value="CAP_ED"/>
    <property type="match status" value="1"/>
</dbReference>
<keyword evidence="1" id="KW-0805">Transcription regulation</keyword>
<dbReference type="InterPro" id="IPR018490">
    <property type="entry name" value="cNMP-bd_dom_sf"/>
</dbReference>